<gene>
    <name evidence="28" type="primary">LOC115811226</name>
</gene>
<keyword evidence="5 24" id="KW-0328">Glycosyltransferase</keyword>
<dbReference type="SUPFAM" id="SSF53756">
    <property type="entry name" value="UDP-Glycosyltransferase/glycogen phosphorylase"/>
    <property type="match status" value="1"/>
</dbReference>
<evidence type="ECO:0000256" key="16">
    <source>
        <dbReference type="ARBA" id="ARBA00036053"/>
    </source>
</evidence>
<evidence type="ECO:0000313" key="28">
    <source>
        <dbReference type="RefSeq" id="XP_030629239.1"/>
    </source>
</evidence>
<dbReference type="GO" id="GO:0032580">
    <property type="term" value="C:Golgi cisterna membrane"/>
    <property type="evidence" value="ECO:0007669"/>
    <property type="project" value="UniProtKB-SubCell"/>
</dbReference>
<evidence type="ECO:0000256" key="17">
    <source>
        <dbReference type="ARBA" id="ARBA00036234"/>
    </source>
</evidence>
<dbReference type="GO" id="GO:0017083">
    <property type="term" value="F:4-galactosyl-N-acetylglucosaminide 3-alpha-L-fucosyltransferase activity"/>
    <property type="evidence" value="ECO:0007669"/>
    <property type="project" value="UniProtKB-EC"/>
</dbReference>
<comment type="subunit">
    <text evidence="4">Homodimer.</text>
</comment>
<dbReference type="Proteomes" id="UP000504632">
    <property type="component" value="Chromosome 1"/>
</dbReference>
<evidence type="ECO:0000256" key="7">
    <source>
        <dbReference type="ARBA" id="ARBA00022692"/>
    </source>
</evidence>
<protein>
    <recommendedName>
        <fullName evidence="24">Fucosyltransferase</fullName>
        <ecNumber evidence="24">2.4.1.-</ecNumber>
    </recommendedName>
</protein>
<comment type="catalytic activity">
    <reaction evidence="17">
        <text>an alpha-Neu5Ac-(2-&gt;3)-beta-D-Gal-(1-&gt;4)-beta-D-GlcNAc-(1-&gt;3)-beta-D-Gal-(1-&gt;4)-beta-D-GlcNAc derivative + GDP-beta-L-fucose = an alpha-Neu5Ac-(2-&gt;3)-beta-D-Gal-(1-&gt;4)-beta-D-GlcNAc-(1-&gt;3)-beta-D-Gal-(1-&gt;4)-[alpha-L-Fuc-(1-&gt;3)]-beta-D-GlcNAc derivative + GDP + H(+)</text>
        <dbReference type="Rhea" id="RHEA:68044"/>
        <dbReference type="ChEBI" id="CHEBI:15378"/>
        <dbReference type="ChEBI" id="CHEBI:57273"/>
        <dbReference type="ChEBI" id="CHEBI:58189"/>
        <dbReference type="ChEBI" id="CHEBI:145343"/>
        <dbReference type="ChEBI" id="CHEBI:176900"/>
    </reaction>
    <physiologicalReaction direction="left-to-right" evidence="17">
        <dbReference type="Rhea" id="RHEA:68045"/>
    </physiologicalReaction>
</comment>
<feature type="domain" description="Fucosyltransferase N-terminal" evidence="26">
    <location>
        <begin position="72"/>
        <end position="177"/>
    </location>
</feature>
<evidence type="ECO:0000256" key="15">
    <source>
        <dbReference type="ARBA" id="ARBA00029329"/>
    </source>
</evidence>
<dbReference type="InParanoid" id="A0A6J2VAD1"/>
<keyword evidence="8" id="KW-0735">Signal-anchor</keyword>
<evidence type="ECO:0000256" key="13">
    <source>
        <dbReference type="ARBA" id="ARBA00023157"/>
    </source>
</evidence>
<keyword evidence="9 24" id="KW-1133">Transmembrane helix</keyword>
<dbReference type="Gene3D" id="3.40.50.11660">
    <property type="entry name" value="Glycosyl transferase family 10, C-terminal domain"/>
    <property type="match status" value="1"/>
</dbReference>
<evidence type="ECO:0000256" key="24">
    <source>
        <dbReference type="RuleBase" id="RU003832"/>
    </source>
</evidence>
<evidence type="ECO:0000256" key="1">
    <source>
        <dbReference type="ARBA" id="ARBA00004922"/>
    </source>
</evidence>
<dbReference type="GeneID" id="115811226"/>
<keyword evidence="7 24" id="KW-0812">Transmembrane</keyword>
<comment type="catalytic activity">
    <reaction evidence="16">
        <text>alpha-D-galactosyl-(1-&gt;3)-beta-D-galactosyl-(1-&gt;4)-N-acetyl-beta-D-glucosaminyl-(1-&gt;3)-beta-D-galactosyl-(1-&gt;4)-beta-D-glucosyl-(1&lt;-&gt;1')-ceramide + GDP-beta-L-fucose = a neolactoside IV(3)-alpha-Gal,III(3)-alpha-Fuc-nLc4Cer + GDP + H(+)</text>
        <dbReference type="Rhea" id="RHEA:48380"/>
        <dbReference type="ChEBI" id="CHEBI:15378"/>
        <dbReference type="ChEBI" id="CHEBI:57273"/>
        <dbReference type="ChEBI" id="CHEBI:58189"/>
        <dbReference type="ChEBI" id="CHEBI:90380"/>
        <dbReference type="ChEBI" id="CHEBI:90381"/>
    </reaction>
    <physiologicalReaction direction="left-to-right" evidence="16">
        <dbReference type="Rhea" id="RHEA:48381"/>
    </physiologicalReaction>
</comment>
<dbReference type="PANTHER" id="PTHR11929">
    <property type="entry name" value="ALPHA- 1,3 -FUCOSYLTRANSFERASE"/>
    <property type="match status" value="1"/>
</dbReference>
<evidence type="ECO:0000256" key="5">
    <source>
        <dbReference type="ARBA" id="ARBA00022676"/>
    </source>
</evidence>
<dbReference type="Pfam" id="PF17039">
    <property type="entry name" value="Glyco_tran_10_N"/>
    <property type="match status" value="1"/>
</dbReference>
<comment type="catalytic activity">
    <reaction evidence="18">
        <text>alpha-N-glycoloylneuraminosyl-(2-&gt;3)-beta-D-galactosyl-(1-&gt;4)-N-acetyl-beta-D-glucosaminyl-(1-&gt;3)-beta-D-galactosyl-(1-&gt;4)-N-acetyl-beta-D-glucosaminyl-(1-&gt;3)-beta-D-galactosyl-(1-&gt;4)-beta-D-glucosyl-(1&lt;-&gt;1')-ceramide + GDP-beta-L-fucose = alpha-N-glycoloylneuraminosyl-(2-&gt;3)-beta-D-galactosyl-(1-&gt;4)-N-acetyl-beta-D-glucosaminyl-(1-&gt;3)-beta-D-galactosyl-(1-&gt;4)-[alpha-L-fucosyl-(1-&gt;3)]-N-acetyl-beta-D-glucosaminyl-(1-&gt;3)-beta-D-galactosyl-(1-&gt;4)-beta-D-glucosyl-(1&lt;-&gt;1')-ceramide + GDP + H(+)</text>
        <dbReference type="Rhea" id="RHEA:48388"/>
        <dbReference type="ChEBI" id="CHEBI:15378"/>
        <dbReference type="ChEBI" id="CHEBI:57273"/>
        <dbReference type="ChEBI" id="CHEBI:58189"/>
        <dbReference type="ChEBI" id="CHEBI:90383"/>
        <dbReference type="ChEBI" id="CHEBI:90384"/>
    </reaction>
    <physiologicalReaction direction="left-to-right" evidence="18">
        <dbReference type="Rhea" id="RHEA:48389"/>
    </physiologicalReaction>
</comment>
<dbReference type="RefSeq" id="XP_030629239.1">
    <property type="nucleotide sequence ID" value="XM_030773379.1"/>
</dbReference>
<evidence type="ECO:0000256" key="19">
    <source>
        <dbReference type="ARBA" id="ARBA00036481"/>
    </source>
</evidence>
<proteinExistence type="inferred from homology"/>
<sequence length="367" mass="42554">MSTSLSPGSQKPLLIGVILIVGFCTIFFVYYKPKLSWLPCHGSSENPKIKTCTDICLGALDIANNTKPVDDTVFLVWMYPFGHKHSLTSCHSLFHIEGCHLTDDKNLYNNASGVIFHHRDINYGLQNMPKKPRPPHQRWVWMNAESPSNSGKIAALNNLFNLTANYRQDADVVVPYGKLVKATSDSDFEIPKKNKLVCWVVSNWHPNYARVKYFNELSKYIKVEAYGRHFGRYIDHNDYSSLMSSCKFYLSFENSIHKDYITEKLYNALRLGSVPVVLGPPRENYEQHIPGEAFIHVNDFPSAKELAERLQFLDKNEEQYRQYFTWHKHFDVKLSLFGLEHACRACDYVRRNQGYKVFTNLNTWYWG</sequence>
<comment type="catalytic activity">
    <reaction evidence="22">
        <text>beta-D-Gal-(1-&gt;4)-beta-D-GlcNAc-(1-&gt;3)-beta-D-Gal-(1-&gt;4)-D-Glc + GDP-beta-L-fucose = beta-D-Gal-(1-&gt;4)-[alpha-L-Fuc-(1-&gt;3)]-beta-D-GlcNAc-(1-&gt;3)-beta-D-Gal-(1-&gt;4)-D-Glc + GDP + H(+)</text>
        <dbReference type="Rhea" id="RHEA:77187"/>
        <dbReference type="ChEBI" id="CHEBI:15378"/>
        <dbReference type="ChEBI" id="CHEBI:57273"/>
        <dbReference type="ChEBI" id="CHEBI:58189"/>
        <dbReference type="ChEBI" id="CHEBI:60239"/>
        <dbReference type="ChEBI" id="CHEBI:61352"/>
    </reaction>
    <physiologicalReaction direction="left-to-right" evidence="22">
        <dbReference type="Rhea" id="RHEA:77188"/>
    </physiologicalReaction>
</comment>
<comment type="catalytic activity">
    <reaction evidence="19">
        <text>an N-acetyl-alpha-neuraminyl-(2-&gt;3)-beta-D-galactosyl-(1-&gt;4)-N-acetyl-beta-D-glucosaminyl derivative + GDP-beta-L-fucose = an alpha-Neu5Ac-(2-&gt;3)-beta-D-Gal-(1-&gt;4)-[alpha-L-Fuc-(1-&gt;3)]-beta-D-GlcNAc derivative + GDP + H(+)</text>
        <dbReference type="Rhea" id="RHEA:56076"/>
        <dbReference type="ChEBI" id="CHEBI:15378"/>
        <dbReference type="ChEBI" id="CHEBI:57273"/>
        <dbReference type="ChEBI" id="CHEBI:58189"/>
        <dbReference type="ChEBI" id="CHEBI:136545"/>
        <dbReference type="ChEBI" id="CHEBI:139509"/>
    </reaction>
    <physiologicalReaction direction="left-to-right" evidence="19">
        <dbReference type="Rhea" id="RHEA:56077"/>
    </physiologicalReaction>
</comment>
<evidence type="ECO:0000259" key="25">
    <source>
        <dbReference type="Pfam" id="PF00852"/>
    </source>
</evidence>
<keyword evidence="13" id="KW-1015">Disulfide bond</keyword>
<dbReference type="OrthoDB" id="427096at2759"/>
<comment type="pathway">
    <text evidence="1">Protein modification; protein glycosylation.</text>
</comment>
<keyword evidence="12 24" id="KW-0472">Membrane</keyword>
<accession>A0A6J2VAD1</accession>
<comment type="subcellular location">
    <subcellularLocation>
        <location evidence="24">Golgi apparatus</location>
        <location evidence="24">Golgi stack membrane</location>
        <topology evidence="24">Single-pass type II membrane protein</topology>
    </subcellularLocation>
    <subcellularLocation>
        <location evidence="21">Golgi apparatus</location>
        <location evidence="21">trans-Golgi network membrane</location>
        <topology evidence="21">Single-pass type II membrane protein</topology>
    </subcellularLocation>
</comment>
<keyword evidence="14" id="KW-0325">Glycoprotein</keyword>
<keyword evidence="27" id="KW-1185">Reference proteome</keyword>
<evidence type="ECO:0000256" key="20">
    <source>
        <dbReference type="ARBA" id="ARBA00036757"/>
    </source>
</evidence>
<keyword evidence="11" id="KW-0443">Lipid metabolism</keyword>
<organism evidence="27 28">
    <name type="scientific">Chanos chanos</name>
    <name type="common">Milkfish</name>
    <name type="synonym">Mugil chanos</name>
    <dbReference type="NCBI Taxonomy" id="29144"/>
    <lineage>
        <taxon>Eukaryota</taxon>
        <taxon>Metazoa</taxon>
        <taxon>Chordata</taxon>
        <taxon>Craniata</taxon>
        <taxon>Vertebrata</taxon>
        <taxon>Euteleostomi</taxon>
        <taxon>Actinopterygii</taxon>
        <taxon>Neopterygii</taxon>
        <taxon>Teleostei</taxon>
        <taxon>Ostariophysi</taxon>
        <taxon>Gonorynchiformes</taxon>
        <taxon>Chanidae</taxon>
        <taxon>Chanos</taxon>
    </lineage>
</organism>
<comment type="catalytic activity">
    <reaction evidence="23">
        <text>an alpha-L-Fuc-(1-&gt;2)-beta-D-Gal-(1-&gt;4)-beta-D-GlcNAc derivative + GDP-beta-L-fucose = an alpha-L-Fuc-(1-&gt;2)-beta-D-Gal-(1-&gt;4)-[alpha-L-Fuc-(1-&gt;3)]-beta-D-GlcNAc derivative + GDP + H(+)</text>
        <dbReference type="Rhea" id="RHEA:77191"/>
        <dbReference type="ChEBI" id="CHEBI:15378"/>
        <dbReference type="ChEBI" id="CHEBI:57273"/>
        <dbReference type="ChEBI" id="CHEBI:58189"/>
        <dbReference type="ChEBI" id="CHEBI:133510"/>
        <dbReference type="ChEBI" id="CHEBI:195560"/>
    </reaction>
    <physiologicalReaction direction="left-to-right" evidence="23">
        <dbReference type="Rhea" id="RHEA:77192"/>
    </physiologicalReaction>
</comment>
<evidence type="ECO:0000256" key="14">
    <source>
        <dbReference type="ARBA" id="ARBA00023180"/>
    </source>
</evidence>
<evidence type="ECO:0000256" key="3">
    <source>
        <dbReference type="ARBA" id="ARBA00008919"/>
    </source>
</evidence>
<comment type="pathway">
    <text evidence="2">Glycolipid biosynthesis.</text>
</comment>
<dbReference type="Pfam" id="PF00852">
    <property type="entry name" value="Glyco_transf_10"/>
    <property type="match status" value="1"/>
</dbReference>
<dbReference type="GO" id="GO:0006629">
    <property type="term" value="P:lipid metabolic process"/>
    <property type="evidence" value="ECO:0007669"/>
    <property type="project" value="UniProtKB-KW"/>
</dbReference>
<evidence type="ECO:0000256" key="8">
    <source>
        <dbReference type="ARBA" id="ARBA00022968"/>
    </source>
</evidence>
<evidence type="ECO:0000313" key="27">
    <source>
        <dbReference type="Proteomes" id="UP000504632"/>
    </source>
</evidence>
<keyword evidence="6 24" id="KW-0808">Transferase</keyword>
<evidence type="ECO:0000256" key="10">
    <source>
        <dbReference type="ARBA" id="ARBA00023034"/>
    </source>
</evidence>
<evidence type="ECO:0000256" key="11">
    <source>
        <dbReference type="ARBA" id="ARBA00023098"/>
    </source>
</evidence>
<evidence type="ECO:0000256" key="2">
    <source>
        <dbReference type="ARBA" id="ARBA00004934"/>
    </source>
</evidence>
<evidence type="ECO:0000256" key="23">
    <source>
        <dbReference type="ARBA" id="ARBA00043838"/>
    </source>
</evidence>
<comment type="catalytic activity">
    <reaction evidence="20">
        <text>a neolactoside nLc4Cer + GDP-beta-L-fucose = a neolactoside III(3)-alpha-Fuc-nLc4Cer + GDP + H(+)</text>
        <dbReference type="Rhea" id="RHEA:48376"/>
        <dbReference type="ChEBI" id="CHEBI:15378"/>
        <dbReference type="ChEBI" id="CHEBI:57273"/>
        <dbReference type="ChEBI" id="CHEBI:58189"/>
        <dbReference type="ChEBI" id="CHEBI:90376"/>
        <dbReference type="ChEBI" id="CHEBI:90379"/>
    </reaction>
    <physiologicalReaction direction="left-to-right" evidence="20">
        <dbReference type="Rhea" id="RHEA:48377"/>
    </physiologicalReaction>
</comment>
<evidence type="ECO:0000256" key="22">
    <source>
        <dbReference type="ARBA" id="ARBA00043828"/>
    </source>
</evidence>
<dbReference type="UniPathway" id="UPA00378"/>
<evidence type="ECO:0000256" key="6">
    <source>
        <dbReference type="ARBA" id="ARBA00022679"/>
    </source>
</evidence>
<comment type="catalytic activity">
    <reaction evidence="15">
        <text>a beta-D-galactosyl-(1-&gt;4)-N-acetyl-beta-D-glucosaminyl derivative + GDP-beta-L-fucose = a beta-D-galactosyl-(1-&gt;4)-[alpha-L-fucosyl-(1-&gt;3)]-N-acetyl-beta-D-glucosaminyl derivative + GDP + H(+)</text>
        <dbReference type="Rhea" id="RHEA:14257"/>
        <dbReference type="ChEBI" id="CHEBI:15378"/>
        <dbReference type="ChEBI" id="CHEBI:57273"/>
        <dbReference type="ChEBI" id="CHEBI:58189"/>
        <dbReference type="ChEBI" id="CHEBI:133507"/>
        <dbReference type="ChEBI" id="CHEBI:137941"/>
        <dbReference type="EC" id="2.4.1.152"/>
    </reaction>
    <physiologicalReaction direction="left-to-right" evidence="15">
        <dbReference type="Rhea" id="RHEA:14258"/>
    </physiologicalReaction>
</comment>
<dbReference type="AlphaFoldDB" id="A0A6J2VAD1"/>
<dbReference type="InterPro" id="IPR038577">
    <property type="entry name" value="GT10-like_C_sf"/>
</dbReference>
<comment type="similarity">
    <text evidence="3 24">Belongs to the glycosyltransferase 10 family.</text>
</comment>
<dbReference type="InterPro" id="IPR055270">
    <property type="entry name" value="Glyco_tran_10_C"/>
</dbReference>
<evidence type="ECO:0000256" key="9">
    <source>
        <dbReference type="ARBA" id="ARBA00022989"/>
    </source>
</evidence>
<reference evidence="28" key="1">
    <citation type="submission" date="2025-08" db="UniProtKB">
        <authorList>
            <consortium name="RefSeq"/>
        </authorList>
    </citation>
    <scope>IDENTIFICATION</scope>
</reference>
<dbReference type="FunFam" id="3.40.50.11660:FF:000001">
    <property type="entry name" value="alpha-(1,3)-fucosyltransferase 9"/>
    <property type="match status" value="1"/>
</dbReference>
<evidence type="ECO:0000256" key="21">
    <source>
        <dbReference type="ARBA" id="ARBA00037848"/>
    </source>
</evidence>
<dbReference type="InterPro" id="IPR001503">
    <property type="entry name" value="Glyco_trans_10"/>
</dbReference>
<name>A0A6J2VAD1_CHACN</name>
<evidence type="ECO:0000259" key="26">
    <source>
        <dbReference type="Pfam" id="PF17039"/>
    </source>
</evidence>
<dbReference type="EC" id="2.4.1.-" evidence="24"/>
<keyword evidence="10 24" id="KW-0333">Golgi apparatus</keyword>
<evidence type="ECO:0000256" key="4">
    <source>
        <dbReference type="ARBA" id="ARBA00011738"/>
    </source>
</evidence>
<feature type="domain" description="Fucosyltransferase C-terminal" evidence="25">
    <location>
        <begin position="191"/>
        <end position="364"/>
    </location>
</feature>
<dbReference type="InterPro" id="IPR031481">
    <property type="entry name" value="Glyco_tran_10_N"/>
</dbReference>
<dbReference type="PANTHER" id="PTHR11929:SF10">
    <property type="entry name" value="4-GALACTOSYL-N-ACETYLGLUCOSAMINIDE 3-ALPHA-L-FUCOSYLTRANSFERASE 9"/>
    <property type="match status" value="1"/>
</dbReference>
<evidence type="ECO:0000256" key="12">
    <source>
        <dbReference type="ARBA" id="ARBA00023136"/>
    </source>
</evidence>
<evidence type="ECO:0000256" key="18">
    <source>
        <dbReference type="ARBA" id="ARBA00036295"/>
    </source>
</evidence>
<feature type="transmembrane region" description="Helical" evidence="24">
    <location>
        <begin position="12"/>
        <end position="31"/>
    </location>
</feature>